<feature type="non-terminal residue" evidence="1">
    <location>
        <position position="26"/>
    </location>
</feature>
<gene>
    <name evidence="1" type="ORF">METZ01_LOCUS516564</name>
</gene>
<organism evidence="1">
    <name type="scientific">marine metagenome</name>
    <dbReference type="NCBI Taxonomy" id="408172"/>
    <lineage>
        <taxon>unclassified sequences</taxon>
        <taxon>metagenomes</taxon>
        <taxon>ecological metagenomes</taxon>
    </lineage>
</organism>
<sequence length="26" mass="2907">VKVVVSKSIGTVGIRNATLQWGKFYR</sequence>
<accession>A0A383F533</accession>
<protein>
    <submittedName>
        <fullName evidence="1">Uncharacterized protein</fullName>
    </submittedName>
</protein>
<proteinExistence type="predicted"/>
<dbReference type="EMBL" id="UINC01231256">
    <property type="protein sequence ID" value="SVE63710.1"/>
    <property type="molecule type" value="Genomic_DNA"/>
</dbReference>
<evidence type="ECO:0000313" key="1">
    <source>
        <dbReference type="EMBL" id="SVE63710.1"/>
    </source>
</evidence>
<feature type="non-terminal residue" evidence="1">
    <location>
        <position position="1"/>
    </location>
</feature>
<dbReference type="AlphaFoldDB" id="A0A383F533"/>
<name>A0A383F533_9ZZZZ</name>
<reference evidence="1" key="1">
    <citation type="submission" date="2018-05" db="EMBL/GenBank/DDBJ databases">
        <authorList>
            <person name="Lanie J.A."/>
            <person name="Ng W.-L."/>
            <person name="Kazmierczak K.M."/>
            <person name="Andrzejewski T.M."/>
            <person name="Davidsen T.M."/>
            <person name="Wayne K.J."/>
            <person name="Tettelin H."/>
            <person name="Glass J.I."/>
            <person name="Rusch D."/>
            <person name="Podicherti R."/>
            <person name="Tsui H.-C.T."/>
            <person name="Winkler M.E."/>
        </authorList>
    </citation>
    <scope>NUCLEOTIDE SEQUENCE</scope>
</reference>